<dbReference type="PROSITE" id="PS50885">
    <property type="entry name" value="HAMP"/>
    <property type="match status" value="1"/>
</dbReference>
<keyword evidence="2" id="KW-0488">Methylation</keyword>
<dbReference type="InterPro" id="IPR004089">
    <property type="entry name" value="MCPsignal_dom"/>
</dbReference>
<feature type="domain" description="HAMP" evidence="12">
    <location>
        <begin position="213"/>
        <end position="265"/>
    </location>
</feature>
<evidence type="ECO:0000313" key="14">
    <source>
        <dbReference type="Proteomes" id="UP000243063"/>
    </source>
</evidence>
<accession>A0A1H2HKW6</accession>
<dbReference type="InterPro" id="IPR051310">
    <property type="entry name" value="MCP_chemotaxis"/>
</dbReference>
<gene>
    <name evidence="13" type="ORF">SAMN05216580_2385</name>
</gene>
<dbReference type="PROSITE" id="PS50111">
    <property type="entry name" value="CHEMOTAXIS_TRANSDUC_2"/>
    <property type="match status" value="1"/>
</dbReference>
<dbReference type="GO" id="GO:0004888">
    <property type="term" value="F:transmembrane signaling receptor activity"/>
    <property type="evidence" value="ECO:0007669"/>
    <property type="project" value="InterPro"/>
</dbReference>
<feature type="compositionally biased region" description="Polar residues" evidence="9">
    <location>
        <begin position="283"/>
        <end position="303"/>
    </location>
</feature>
<dbReference type="GO" id="GO:0005886">
    <property type="term" value="C:plasma membrane"/>
    <property type="evidence" value="ECO:0007669"/>
    <property type="project" value="TreeGrafter"/>
</dbReference>
<dbReference type="GO" id="GO:0006935">
    <property type="term" value="P:chemotaxis"/>
    <property type="evidence" value="ECO:0007669"/>
    <property type="project" value="InterPro"/>
</dbReference>
<dbReference type="Proteomes" id="UP000243063">
    <property type="component" value="Chromosome I"/>
</dbReference>
<dbReference type="PRINTS" id="PR00260">
    <property type="entry name" value="CHEMTRNSDUCR"/>
</dbReference>
<dbReference type="GO" id="GO:0007165">
    <property type="term" value="P:signal transduction"/>
    <property type="evidence" value="ECO:0007669"/>
    <property type="project" value="UniProtKB-KW"/>
</dbReference>
<feature type="region of interest" description="Disordered" evidence="9">
    <location>
        <begin position="281"/>
        <end position="303"/>
    </location>
</feature>
<dbReference type="EMBL" id="LT629780">
    <property type="protein sequence ID" value="SDU32493.1"/>
    <property type="molecule type" value="Genomic_DNA"/>
</dbReference>
<proteinExistence type="inferred from homology"/>
<dbReference type="InterPro" id="IPR003660">
    <property type="entry name" value="HAMP_dom"/>
</dbReference>
<evidence type="ECO:0000256" key="10">
    <source>
        <dbReference type="SAM" id="Phobius"/>
    </source>
</evidence>
<dbReference type="CDD" id="cd11386">
    <property type="entry name" value="MCP_signal"/>
    <property type="match status" value="1"/>
</dbReference>
<evidence type="ECO:0000256" key="7">
    <source>
        <dbReference type="ARBA" id="ARBA00029447"/>
    </source>
</evidence>
<feature type="region of interest" description="Disordered" evidence="9">
    <location>
        <begin position="520"/>
        <end position="563"/>
    </location>
</feature>
<evidence type="ECO:0000259" key="11">
    <source>
        <dbReference type="PROSITE" id="PS50111"/>
    </source>
</evidence>
<comment type="subcellular location">
    <subcellularLocation>
        <location evidence="1">Membrane</location>
        <topology evidence="1">Multi-pass membrane protein</topology>
    </subcellularLocation>
</comment>
<dbReference type="Gene3D" id="1.10.287.950">
    <property type="entry name" value="Methyl-accepting chemotaxis protein"/>
    <property type="match status" value="1"/>
</dbReference>
<evidence type="ECO:0000256" key="6">
    <source>
        <dbReference type="ARBA" id="ARBA00023224"/>
    </source>
</evidence>
<evidence type="ECO:0000256" key="9">
    <source>
        <dbReference type="SAM" id="MobiDB-lite"/>
    </source>
</evidence>
<evidence type="ECO:0000313" key="13">
    <source>
        <dbReference type="EMBL" id="SDU32493.1"/>
    </source>
</evidence>
<evidence type="ECO:0000259" key="12">
    <source>
        <dbReference type="PROSITE" id="PS50885"/>
    </source>
</evidence>
<dbReference type="SUPFAM" id="SSF58104">
    <property type="entry name" value="Methyl-accepting chemotaxis protein (MCP) signaling domain"/>
    <property type="match status" value="1"/>
</dbReference>
<dbReference type="PANTHER" id="PTHR43531">
    <property type="entry name" value="PROTEIN ICFG"/>
    <property type="match status" value="1"/>
</dbReference>
<keyword evidence="6 8" id="KW-0807">Transducer</keyword>
<dbReference type="PANTHER" id="PTHR43531:SF14">
    <property type="entry name" value="METHYL-ACCEPTING CHEMOTAXIS PROTEIN I-RELATED"/>
    <property type="match status" value="1"/>
</dbReference>
<feature type="transmembrane region" description="Helical" evidence="10">
    <location>
        <begin position="193"/>
        <end position="213"/>
    </location>
</feature>
<keyword evidence="14" id="KW-1185">Reference proteome</keyword>
<dbReference type="AlphaFoldDB" id="A0A1H2HKW6"/>
<dbReference type="RefSeq" id="WP_269457627.1">
    <property type="nucleotide sequence ID" value="NZ_LT629780.1"/>
</dbReference>
<organism evidence="13 14">
    <name type="scientific">Geopseudomonas guangdongensis</name>
    <dbReference type="NCBI Taxonomy" id="1245526"/>
    <lineage>
        <taxon>Bacteria</taxon>
        <taxon>Pseudomonadati</taxon>
        <taxon>Pseudomonadota</taxon>
        <taxon>Gammaproteobacteria</taxon>
        <taxon>Pseudomonadales</taxon>
        <taxon>Pseudomonadaceae</taxon>
        <taxon>Geopseudomonas</taxon>
    </lineage>
</organism>
<evidence type="ECO:0000256" key="8">
    <source>
        <dbReference type="PROSITE-ProRule" id="PRU00284"/>
    </source>
</evidence>
<dbReference type="SMART" id="SM00283">
    <property type="entry name" value="MA"/>
    <property type="match status" value="1"/>
</dbReference>
<comment type="similarity">
    <text evidence="7">Belongs to the methyl-accepting chemotaxis (MCP) protein family.</text>
</comment>
<dbReference type="Pfam" id="PF00015">
    <property type="entry name" value="MCPsignal"/>
    <property type="match status" value="1"/>
</dbReference>
<dbReference type="Pfam" id="PF00672">
    <property type="entry name" value="HAMP"/>
    <property type="match status" value="1"/>
</dbReference>
<evidence type="ECO:0000256" key="1">
    <source>
        <dbReference type="ARBA" id="ARBA00004141"/>
    </source>
</evidence>
<dbReference type="FunFam" id="1.10.287.950:FF:000001">
    <property type="entry name" value="Methyl-accepting chemotaxis sensory transducer"/>
    <property type="match status" value="1"/>
</dbReference>
<keyword evidence="4 10" id="KW-1133">Transmembrane helix</keyword>
<dbReference type="InterPro" id="IPR024478">
    <property type="entry name" value="HlyB_4HB_MCP"/>
</dbReference>
<dbReference type="InterPro" id="IPR004090">
    <property type="entry name" value="Chemotax_Me-accpt_rcpt"/>
</dbReference>
<dbReference type="SMART" id="SM00304">
    <property type="entry name" value="HAMP"/>
    <property type="match status" value="1"/>
</dbReference>
<sequence>MGLNFSRFGTRLAAIFALILLAFAAVGLNTWLALQQLAQEAADISHSRVPQVLRLADMRTEIARMHSQSRQLMLVKTPEQARVAIDEINASLTLISEGIEEFNKYIFSDKARQQVADMRRHLATYRGALDGFIALTRNGQSDGNEQLAQAFKQLDARTPLVNVFHEARDWQQEILGQRTQMIEDNVASLQVQLLGAVLAVMAIAVAATLWLMAMLRRRLQEATTVAQRIAANDLAEPVAVTGADEFTVLLQEMAAMRDSLHKVVSEVRQASESIQVASREVATGNQDLSSRTEATASNLEETASSMEQITATVKHSADSARQADQLATSAADVARHGGEVMGQVMHTMDDIAQSSQKIADIIGVIDSIAFQTNILALNAAVEAARAGEQGRGFAVVASAVRSLAEQSSQAAREITALIGASVDQVQAGSSLVRSAGATMDDIVSSVQRVTDIIGEITAAANEQSNGISLVNTAVGQLDQMTQQNAALVEQSSAAAQSMQEQTQRLNEVVAIFKLGAQAQRSGAGTAPRAAPRPPVAPSKPAAMPRKSAAAKTETAAADDWESF</sequence>
<reference evidence="14" key="1">
    <citation type="submission" date="2016-10" db="EMBL/GenBank/DDBJ databases">
        <authorList>
            <person name="Varghese N."/>
            <person name="Submissions S."/>
        </authorList>
    </citation>
    <scope>NUCLEOTIDE SEQUENCE [LARGE SCALE GENOMIC DNA]</scope>
    <source>
        <strain evidence="14">CCTCC 2012022</strain>
    </source>
</reference>
<evidence type="ECO:0000256" key="5">
    <source>
        <dbReference type="ARBA" id="ARBA00023136"/>
    </source>
</evidence>
<keyword evidence="3 10" id="KW-0812">Transmembrane</keyword>
<evidence type="ECO:0000256" key="3">
    <source>
        <dbReference type="ARBA" id="ARBA00022692"/>
    </source>
</evidence>
<feature type="domain" description="Methyl-accepting transducer" evidence="11">
    <location>
        <begin position="270"/>
        <end position="499"/>
    </location>
</feature>
<dbReference type="Pfam" id="PF12729">
    <property type="entry name" value="4HB_MCP_1"/>
    <property type="match status" value="1"/>
</dbReference>
<evidence type="ECO:0000256" key="2">
    <source>
        <dbReference type="ARBA" id="ARBA00022481"/>
    </source>
</evidence>
<evidence type="ECO:0000256" key="4">
    <source>
        <dbReference type="ARBA" id="ARBA00022989"/>
    </source>
</evidence>
<name>A0A1H2HKW6_9GAMM</name>
<dbReference type="CDD" id="cd06225">
    <property type="entry name" value="HAMP"/>
    <property type="match status" value="1"/>
</dbReference>
<keyword evidence="5 10" id="KW-0472">Membrane</keyword>
<protein>
    <submittedName>
        <fullName evidence="13">Methyl-accepting chemotaxis protein</fullName>
    </submittedName>
</protein>
<dbReference type="STRING" id="1245526.SAMN05216580_2385"/>